<dbReference type="AlphaFoldDB" id="A0A1H1X9N6"/>
<sequence>MRVLHVISSMDPKTGGVCEAVRIFANGLENLGITNEVASVDDVQFNVDDRYISHPLGPAKNTWYYSKKLLPWLIDNISRFDAVIVHGLWLYHGYAVYQAFKKLKKQSTQIKFPNLFVMPHGMLDPYFQRAKGRRLKAIRNVLYWALIEKNLIHQANEILFTCETELILAREPFWPYKPKLETIVGLGVIAPPAYNTKMADVFNTTIPELSNSPYFLFLSRIHEKKGTDMLIAAYERLIEEYESKKPNQQGVKTLPKLIIAGPGLDSPYGIRMHQMVSSSKTLNKMVFFPGMLTGAAKWGAFYGCEAFVLPSHQENFGIAVVEALTCNKAVLISNQVNIWREIHDGGAAIVGDDTNDGTYTMFYNWSRLSSEDKEKMGDSARHCYEKHFKVNVVVNRFHKILTNKTKAQ</sequence>
<dbReference type="PANTHER" id="PTHR45947">
    <property type="entry name" value="SULFOQUINOVOSYL TRANSFERASE SQD2"/>
    <property type="match status" value="1"/>
</dbReference>
<reference evidence="2 3" key="1">
    <citation type="submission" date="2016-10" db="EMBL/GenBank/DDBJ databases">
        <authorList>
            <person name="de Groot N.N."/>
        </authorList>
    </citation>
    <scope>NUCLEOTIDE SEQUENCE [LARGE SCALE GENOMIC DNA]</scope>
    <source>
        <strain evidence="2 3">MP1X4</strain>
    </source>
</reference>
<dbReference type="OrthoDB" id="9790710at2"/>
<accession>A0A1H1X9N6</accession>
<evidence type="ECO:0000259" key="1">
    <source>
        <dbReference type="Pfam" id="PF00534"/>
    </source>
</evidence>
<proteinExistence type="predicted"/>
<keyword evidence="3" id="KW-1185">Reference proteome</keyword>
<name>A0A1H1X9N6_MUCMA</name>
<dbReference type="STRING" id="652787.SAMN05216490_2396"/>
<evidence type="ECO:0000313" key="3">
    <source>
        <dbReference type="Proteomes" id="UP000199679"/>
    </source>
</evidence>
<dbReference type="InterPro" id="IPR001296">
    <property type="entry name" value="Glyco_trans_1"/>
</dbReference>
<dbReference type="InterPro" id="IPR050194">
    <property type="entry name" value="Glycosyltransferase_grp1"/>
</dbReference>
<gene>
    <name evidence="2" type="ORF">SAMN05216490_2396</name>
</gene>
<dbReference type="EMBL" id="LT629740">
    <property type="protein sequence ID" value="SDT05994.1"/>
    <property type="molecule type" value="Genomic_DNA"/>
</dbReference>
<organism evidence="2 3">
    <name type="scientific">Mucilaginibacter mallensis</name>
    <dbReference type="NCBI Taxonomy" id="652787"/>
    <lineage>
        <taxon>Bacteria</taxon>
        <taxon>Pseudomonadati</taxon>
        <taxon>Bacteroidota</taxon>
        <taxon>Sphingobacteriia</taxon>
        <taxon>Sphingobacteriales</taxon>
        <taxon>Sphingobacteriaceae</taxon>
        <taxon>Mucilaginibacter</taxon>
    </lineage>
</organism>
<dbReference type="SUPFAM" id="SSF53756">
    <property type="entry name" value="UDP-Glycosyltransferase/glycogen phosphorylase"/>
    <property type="match status" value="1"/>
</dbReference>
<dbReference type="Gene3D" id="3.40.50.2000">
    <property type="entry name" value="Glycogen Phosphorylase B"/>
    <property type="match status" value="2"/>
</dbReference>
<protein>
    <submittedName>
        <fullName evidence="2">Glycosyltransferase involved in cell wall bisynthesis</fullName>
    </submittedName>
</protein>
<dbReference type="PANTHER" id="PTHR45947:SF3">
    <property type="entry name" value="SULFOQUINOVOSYL TRANSFERASE SQD2"/>
    <property type="match status" value="1"/>
</dbReference>
<dbReference type="Pfam" id="PF00534">
    <property type="entry name" value="Glycos_transf_1"/>
    <property type="match status" value="1"/>
</dbReference>
<dbReference type="Proteomes" id="UP000199679">
    <property type="component" value="Chromosome I"/>
</dbReference>
<dbReference type="GO" id="GO:0016757">
    <property type="term" value="F:glycosyltransferase activity"/>
    <property type="evidence" value="ECO:0007669"/>
    <property type="project" value="InterPro"/>
</dbReference>
<evidence type="ECO:0000313" key="2">
    <source>
        <dbReference type="EMBL" id="SDT05994.1"/>
    </source>
</evidence>
<keyword evidence="2" id="KW-0808">Transferase</keyword>
<feature type="domain" description="Glycosyl transferase family 1" evidence="1">
    <location>
        <begin position="210"/>
        <end position="352"/>
    </location>
</feature>